<reference evidence="3" key="2">
    <citation type="journal article" date="2020" name="Antonie Van Leeuwenhoek">
        <title>Labilibaculum antarcticum sp. nov., a novel facultative anaerobic, psychrotorelant bacterium isolated from marine sediment of Antarctica.</title>
        <authorList>
            <person name="Watanabe M."/>
            <person name="Kojima H."/>
            <person name="Fukui M."/>
        </authorList>
    </citation>
    <scope>NUCLEOTIDE SEQUENCE [LARGE SCALE GENOMIC DNA]</scope>
    <source>
        <strain evidence="3">SPP2</strain>
    </source>
</reference>
<gene>
    <name evidence="2" type="ORF">ALGA_3483</name>
</gene>
<keyword evidence="3" id="KW-1185">Reference proteome</keyword>
<dbReference type="InterPro" id="IPR018551">
    <property type="entry name" value="DUF2007"/>
</dbReference>
<dbReference type="RefSeq" id="WP_096431487.1">
    <property type="nucleotide sequence ID" value="NZ_AP018042.1"/>
</dbReference>
<accession>A0A1Y1CRA7</accession>
<dbReference type="AlphaFoldDB" id="A0A1Y1CRA7"/>
<dbReference type="EMBL" id="AP018042">
    <property type="protein sequence ID" value="BAX81781.1"/>
    <property type="molecule type" value="Genomic_DNA"/>
</dbReference>
<feature type="domain" description="DUF2007" evidence="1">
    <location>
        <begin position="11"/>
        <end position="72"/>
    </location>
</feature>
<organism evidence="2 3">
    <name type="scientific">Labilibaculum antarcticum</name>
    <dbReference type="NCBI Taxonomy" id="1717717"/>
    <lineage>
        <taxon>Bacteria</taxon>
        <taxon>Pseudomonadati</taxon>
        <taxon>Bacteroidota</taxon>
        <taxon>Bacteroidia</taxon>
        <taxon>Marinilabiliales</taxon>
        <taxon>Marinifilaceae</taxon>
        <taxon>Labilibaculum</taxon>
    </lineage>
</organism>
<dbReference type="Pfam" id="PF09413">
    <property type="entry name" value="DUF2007"/>
    <property type="match status" value="1"/>
</dbReference>
<sequence length="75" mass="8053">MTDGTELTCVFVGSLVDVKYYKERLDELAISSLLKDDFSSGTIVGIGGVPNSVELLVAEEDAEKARACIDELQKG</sequence>
<evidence type="ECO:0000259" key="1">
    <source>
        <dbReference type="Pfam" id="PF09413"/>
    </source>
</evidence>
<evidence type="ECO:0000313" key="3">
    <source>
        <dbReference type="Proteomes" id="UP000218267"/>
    </source>
</evidence>
<dbReference type="OrthoDB" id="1149279at2"/>
<name>A0A1Y1CRA7_9BACT</name>
<proteinExistence type="predicted"/>
<reference evidence="2 3" key="1">
    <citation type="journal article" date="2018" name="Mar. Genomics">
        <title>Complete genome sequence of Marinifilaceae bacterium strain SPP2, isolated from the Antarctic marine sediment.</title>
        <authorList>
            <person name="Watanabe M."/>
            <person name="Kojima H."/>
            <person name="Fukui M."/>
        </authorList>
    </citation>
    <scope>NUCLEOTIDE SEQUENCE [LARGE SCALE GENOMIC DNA]</scope>
    <source>
        <strain evidence="2 3">SPP2</strain>
    </source>
</reference>
<dbReference type="Proteomes" id="UP000218267">
    <property type="component" value="Chromosome"/>
</dbReference>
<evidence type="ECO:0000313" key="2">
    <source>
        <dbReference type="EMBL" id="BAX81781.1"/>
    </source>
</evidence>
<protein>
    <recommendedName>
        <fullName evidence="1">DUF2007 domain-containing protein</fullName>
    </recommendedName>
</protein>
<dbReference type="KEGG" id="mbas:ALGA_3483"/>